<dbReference type="Proteomes" id="UP000600865">
    <property type="component" value="Unassembled WGS sequence"/>
</dbReference>
<dbReference type="PROSITE" id="PS51012">
    <property type="entry name" value="ABC_TM2"/>
    <property type="match status" value="1"/>
</dbReference>
<dbReference type="PANTHER" id="PTHR43332:SF1">
    <property type="entry name" value="TRANSPORT PERMEASE PROTEIN"/>
    <property type="match status" value="1"/>
</dbReference>
<evidence type="ECO:0000256" key="2">
    <source>
        <dbReference type="ARBA" id="ARBA00022692"/>
    </source>
</evidence>
<sequence>MTTEPTSNPSLALDAAAPQRRTYGLLNWMGLRTLYIKEVRRFMKVAPQTILAPIISNLLFMTVFVLAFAQTRGIGEGAATDSFIVFLAPGLVMLGILNNASANSSSSIMTGKMMGSINDVLMTPLSYIELALGYIGGAATRGILVAVVTAIAISVFFTPLWPAQLWAVLYFGVSAAVMLGMIGVLSGIWAEKFDQLAVVNQFIILPLSYLSGTFYKIEILPPIFQKISLCNPLFYLIDGFRYGFLGEADGNVMIGVGLTAVINIALFIAVLSVLKRGWRIKS</sequence>
<dbReference type="InterPro" id="IPR047817">
    <property type="entry name" value="ABC2_TM_bact-type"/>
</dbReference>
<feature type="transmembrane region" description="Helical" evidence="5">
    <location>
        <begin position="251"/>
        <end position="274"/>
    </location>
</feature>
<protein>
    <recommendedName>
        <fullName evidence="5">Transport permease protein</fullName>
    </recommendedName>
</protein>
<evidence type="ECO:0000313" key="7">
    <source>
        <dbReference type="EMBL" id="GGX68768.1"/>
    </source>
</evidence>
<keyword evidence="3 5" id="KW-1133">Transmembrane helix</keyword>
<dbReference type="AlphaFoldDB" id="A0A918NHX7"/>
<dbReference type="InterPro" id="IPR000412">
    <property type="entry name" value="ABC_2_transport"/>
</dbReference>
<dbReference type="InterPro" id="IPR013525">
    <property type="entry name" value="ABC2_TM"/>
</dbReference>
<comment type="similarity">
    <text evidence="5">Belongs to the ABC-2 integral membrane protein family.</text>
</comment>
<dbReference type="GO" id="GO:0140359">
    <property type="term" value="F:ABC-type transporter activity"/>
    <property type="evidence" value="ECO:0007669"/>
    <property type="project" value="InterPro"/>
</dbReference>
<keyword evidence="8" id="KW-1185">Reference proteome</keyword>
<feature type="transmembrane region" description="Helical" evidence="5">
    <location>
        <begin position="50"/>
        <end position="70"/>
    </location>
</feature>
<evidence type="ECO:0000256" key="3">
    <source>
        <dbReference type="ARBA" id="ARBA00022989"/>
    </source>
</evidence>
<dbReference type="GO" id="GO:0043190">
    <property type="term" value="C:ATP-binding cassette (ABC) transporter complex"/>
    <property type="evidence" value="ECO:0007669"/>
    <property type="project" value="InterPro"/>
</dbReference>
<dbReference type="Pfam" id="PF01061">
    <property type="entry name" value="ABC2_membrane"/>
    <property type="match status" value="1"/>
</dbReference>
<dbReference type="PANTHER" id="PTHR43332">
    <property type="entry name" value="INNER MEMBRANE TRANSPORT PERMEASE YADH-RELATED"/>
    <property type="match status" value="1"/>
</dbReference>
<keyword evidence="4 5" id="KW-0472">Membrane</keyword>
<feature type="domain" description="ABC transmembrane type-2" evidence="6">
    <location>
        <begin position="48"/>
        <end position="277"/>
    </location>
</feature>
<dbReference type="PRINTS" id="PR00164">
    <property type="entry name" value="ABC2TRNSPORT"/>
</dbReference>
<dbReference type="InterPro" id="IPR052522">
    <property type="entry name" value="ABC-2_transport_permease"/>
</dbReference>
<evidence type="ECO:0000313" key="8">
    <source>
        <dbReference type="Proteomes" id="UP000600865"/>
    </source>
</evidence>
<keyword evidence="5" id="KW-0813">Transport</keyword>
<name>A0A918NHX7_9PROT</name>
<evidence type="ECO:0000259" key="6">
    <source>
        <dbReference type="PROSITE" id="PS51012"/>
    </source>
</evidence>
<keyword evidence="5" id="KW-1003">Cell membrane</keyword>
<evidence type="ECO:0000256" key="1">
    <source>
        <dbReference type="ARBA" id="ARBA00004141"/>
    </source>
</evidence>
<feature type="transmembrane region" description="Helical" evidence="5">
    <location>
        <begin position="82"/>
        <end position="100"/>
    </location>
</feature>
<evidence type="ECO:0000256" key="4">
    <source>
        <dbReference type="ARBA" id="ARBA00023136"/>
    </source>
</evidence>
<dbReference type="EMBL" id="BMYV01000002">
    <property type="protein sequence ID" value="GGX68768.1"/>
    <property type="molecule type" value="Genomic_DNA"/>
</dbReference>
<comment type="caution">
    <text evidence="5">Lacks conserved residue(s) required for the propagation of feature annotation.</text>
</comment>
<evidence type="ECO:0000256" key="5">
    <source>
        <dbReference type="RuleBase" id="RU361157"/>
    </source>
</evidence>
<organism evidence="7 8">
    <name type="scientific">Litorimonas cladophorae</name>
    <dbReference type="NCBI Taxonomy" id="1220491"/>
    <lineage>
        <taxon>Bacteria</taxon>
        <taxon>Pseudomonadati</taxon>
        <taxon>Pseudomonadota</taxon>
        <taxon>Alphaproteobacteria</taxon>
        <taxon>Maricaulales</taxon>
        <taxon>Robiginitomaculaceae</taxon>
    </lineage>
</organism>
<dbReference type="PIRSF" id="PIRSF006648">
    <property type="entry name" value="DrrB"/>
    <property type="match status" value="1"/>
</dbReference>
<dbReference type="RefSeq" id="WP_189584665.1">
    <property type="nucleotide sequence ID" value="NZ_BMYV01000002.1"/>
</dbReference>
<comment type="subcellular location">
    <subcellularLocation>
        <location evidence="5">Cell inner membrane</location>
        <topology evidence="5">Multi-pass membrane protein</topology>
    </subcellularLocation>
    <subcellularLocation>
        <location evidence="1">Membrane</location>
        <topology evidence="1">Multi-pass membrane protein</topology>
    </subcellularLocation>
</comment>
<accession>A0A918NHX7</accession>
<gene>
    <name evidence="7" type="ORF">GCM10011309_18280</name>
</gene>
<feature type="transmembrane region" description="Helical" evidence="5">
    <location>
        <begin position="196"/>
        <end position="215"/>
    </location>
</feature>
<proteinExistence type="inferred from homology"/>
<comment type="caution">
    <text evidence="7">The sequence shown here is derived from an EMBL/GenBank/DDBJ whole genome shotgun (WGS) entry which is preliminary data.</text>
</comment>
<keyword evidence="2 5" id="KW-0812">Transmembrane</keyword>
<reference evidence="7 8" key="1">
    <citation type="journal article" date="2014" name="Int. J. Syst. Evol. Microbiol.">
        <title>Complete genome sequence of Corynebacterium casei LMG S-19264T (=DSM 44701T), isolated from a smear-ripened cheese.</title>
        <authorList>
            <consortium name="US DOE Joint Genome Institute (JGI-PGF)"/>
            <person name="Walter F."/>
            <person name="Albersmeier A."/>
            <person name="Kalinowski J."/>
            <person name="Ruckert C."/>
        </authorList>
    </citation>
    <scope>NUCLEOTIDE SEQUENCE [LARGE SCALE GENOMIC DNA]</scope>
    <source>
        <strain evidence="7 8">KCTC 23968</strain>
    </source>
</reference>
<feature type="transmembrane region" description="Helical" evidence="5">
    <location>
        <begin position="168"/>
        <end position="190"/>
    </location>
</feature>